<name>U4LMM0_PYROM</name>
<proteinExistence type="predicted"/>
<dbReference type="EMBL" id="HF935907">
    <property type="protein sequence ID" value="CCX32812.1"/>
    <property type="molecule type" value="Genomic_DNA"/>
</dbReference>
<dbReference type="AlphaFoldDB" id="U4LMM0"/>
<keyword evidence="3" id="KW-1185">Reference proteome</keyword>
<evidence type="ECO:0000313" key="2">
    <source>
        <dbReference type="EMBL" id="CCX32812.1"/>
    </source>
</evidence>
<gene>
    <name evidence="2" type="ORF">PCON_13663</name>
</gene>
<organism evidence="2 3">
    <name type="scientific">Pyronema omphalodes (strain CBS 100304)</name>
    <name type="common">Pyronema confluens</name>
    <dbReference type="NCBI Taxonomy" id="1076935"/>
    <lineage>
        <taxon>Eukaryota</taxon>
        <taxon>Fungi</taxon>
        <taxon>Dikarya</taxon>
        <taxon>Ascomycota</taxon>
        <taxon>Pezizomycotina</taxon>
        <taxon>Pezizomycetes</taxon>
        <taxon>Pezizales</taxon>
        <taxon>Pyronemataceae</taxon>
        <taxon>Pyronema</taxon>
    </lineage>
</organism>
<dbReference type="Proteomes" id="UP000018144">
    <property type="component" value="Unassembled WGS sequence"/>
</dbReference>
<accession>U4LMM0</accession>
<sequence length="113" mass="12465">MRPLPTTILLAYLLACVLALPTADYKIPSSEIALPVHRTSNHELEAPTKLDIKANSTESISPRNAKLVLLICKAPDYADCGQYRPTPNECKNLKDQDGDMNNAVDFGKELRLT</sequence>
<feature type="chain" id="PRO_5004652183" evidence="1">
    <location>
        <begin position="20"/>
        <end position="113"/>
    </location>
</feature>
<protein>
    <submittedName>
        <fullName evidence="2">Uncharacterized protein</fullName>
    </submittedName>
</protein>
<keyword evidence="1" id="KW-0732">Signal</keyword>
<evidence type="ECO:0000313" key="3">
    <source>
        <dbReference type="Proteomes" id="UP000018144"/>
    </source>
</evidence>
<feature type="signal peptide" evidence="1">
    <location>
        <begin position="1"/>
        <end position="19"/>
    </location>
</feature>
<evidence type="ECO:0000256" key="1">
    <source>
        <dbReference type="SAM" id="SignalP"/>
    </source>
</evidence>
<reference evidence="2 3" key="1">
    <citation type="journal article" date="2013" name="PLoS Genet.">
        <title>The genome and development-dependent transcriptomes of Pyronema confluens: a window into fungal evolution.</title>
        <authorList>
            <person name="Traeger S."/>
            <person name="Altegoer F."/>
            <person name="Freitag M."/>
            <person name="Gabaldon T."/>
            <person name="Kempken F."/>
            <person name="Kumar A."/>
            <person name="Marcet-Houben M."/>
            <person name="Poggeler S."/>
            <person name="Stajich J.E."/>
            <person name="Nowrousian M."/>
        </authorList>
    </citation>
    <scope>NUCLEOTIDE SEQUENCE [LARGE SCALE GENOMIC DNA]</scope>
    <source>
        <strain evidence="3">CBS 100304</strain>
        <tissue evidence="2">Vegetative mycelium</tissue>
    </source>
</reference>